<evidence type="ECO:0000313" key="4">
    <source>
        <dbReference type="Proteomes" id="UP000281810"/>
    </source>
</evidence>
<feature type="domain" description="Secretion system C-terminal sorting" evidence="2">
    <location>
        <begin position="68"/>
        <end position="145"/>
    </location>
</feature>
<sequence length="147" mass="17403">MKNIYIMLALFFSILGFSQTEIYFKYDEAGNQRYRGPDQNGKQVEQVQNVEEFLNRSNEDQFWLGIQIYPVPVKDVLNIVWNEDNDTLINNITLYQHSTMAFLYQQDNLRSLKGQIQIDMTSYYPGVYVLNFHLKDGRVMSRNIIKE</sequence>
<protein>
    <recommendedName>
        <fullName evidence="2">Secretion system C-terminal sorting domain-containing protein</fullName>
    </recommendedName>
</protein>
<dbReference type="Proteomes" id="UP000281810">
    <property type="component" value="Chromosome"/>
</dbReference>
<dbReference type="Pfam" id="PF18962">
    <property type="entry name" value="Por_Secre_tail"/>
    <property type="match status" value="1"/>
</dbReference>
<dbReference type="OrthoDB" id="1263843at2"/>
<dbReference type="EMBL" id="CP034161">
    <property type="protein sequence ID" value="AZI39191.1"/>
    <property type="molecule type" value="Genomic_DNA"/>
</dbReference>
<dbReference type="AlphaFoldDB" id="A0A3G8YD85"/>
<accession>A0A3G8YD85</accession>
<evidence type="ECO:0000313" key="3">
    <source>
        <dbReference type="EMBL" id="AZI39191.1"/>
    </source>
</evidence>
<gene>
    <name evidence="3" type="ORF">EIB74_04105</name>
</gene>
<dbReference type="InterPro" id="IPR026444">
    <property type="entry name" value="Secre_tail"/>
</dbReference>
<proteinExistence type="predicted"/>
<organism evidence="3 4">
    <name type="scientific">Epilithonimonas vandammei</name>
    <dbReference type="NCBI Taxonomy" id="2487072"/>
    <lineage>
        <taxon>Bacteria</taxon>
        <taxon>Pseudomonadati</taxon>
        <taxon>Bacteroidota</taxon>
        <taxon>Flavobacteriia</taxon>
        <taxon>Flavobacteriales</taxon>
        <taxon>Weeksellaceae</taxon>
        <taxon>Chryseobacterium group</taxon>
        <taxon>Epilithonimonas</taxon>
    </lineage>
</organism>
<dbReference type="RefSeq" id="WP_124801467.1">
    <property type="nucleotide sequence ID" value="NZ_CP034161.1"/>
</dbReference>
<keyword evidence="4" id="KW-1185">Reference proteome</keyword>
<keyword evidence="1" id="KW-0732">Signal</keyword>
<evidence type="ECO:0000256" key="1">
    <source>
        <dbReference type="ARBA" id="ARBA00022729"/>
    </source>
</evidence>
<evidence type="ECO:0000259" key="2">
    <source>
        <dbReference type="Pfam" id="PF18962"/>
    </source>
</evidence>
<name>A0A3G8YD85_9FLAO</name>
<reference evidence="4" key="1">
    <citation type="submission" date="2018-11" db="EMBL/GenBank/DDBJ databases">
        <title>Proposal to divide the Flavobacteriaceae and reorganize its genera based on Amino Acid Identity values calculated from whole genome sequences.</title>
        <authorList>
            <person name="Nicholson A.C."/>
            <person name="Gulvik C.A."/>
            <person name="Whitney A.M."/>
            <person name="Humrighouse B.W."/>
            <person name="Bell M."/>
            <person name="Holmes B."/>
            <person name="Steigerwalt A.B."/>
            <person name="Villarma A."/>
            <person name="Sheth M."/>
            <person name="Batra D."/>
            <person name="Pryor J."/>
            <person name="Bernardet J.-F."/>
            <person name="Hugo C."/>
            <person name="Kampfer P."/>
            <person name="Newman J.D."/>
            <person name="McQuiston J.R."/>
        </authorList>
    </citation>
    <scope>NUCLEOTIDE SEQUENCE [LARGE SCALE GENOMIC DNA]</scope>
    <source>
        <strain evidence="4">F5649</strain>
    </source>
</reference>